<dbReference type="SUPFAM" id="SSF52266">
    <property type="entry name" value="SGNH hydrolase"/>
    <property type="match status" value="1"/>
</dbReference>
<keyword evidence="2" id="KW-0812">Transmembrane</keyword>
<keyword evidence="2" id="KW-1133">Transmembrane helix</keyword>
<organism evidence="3 4">
    <name type="scientific">Mytilus coruscus</name>
    <name type="common">Sea mussel</name>
    <dbReference type="NCBI Taxonomy" id="42192"/>
    <lineage>
        <taxon>Eukaryota</taxon>
        <taxon>Metazoa</taxon>
        <taxon>Spiralia</taxon>
        <taxon>Lophotrochozoa</taxon>
        <taxon>Mollusca</taxon>
        <taxon>Bivalvia</taxon>
        <taxon>Autobranchia</taxon>
        <taxon>Pteriomorphia</taxon>
        <taxon>Mytilida</taxon>
        <taxon>Mytiloidea</taxon>
        <taxon>Mytilidae</taxon>
        <taxon>Mytilinae</taxon>
        <taxon>Mytilus</taxon>
    </lineage>
</organism>
<dbReference type="InterPro" id="IPR036514">
    <property type="entry name" value="SGNH_hydro_sf"/>
</dbReference>
<accession>A0A6J8EFW1</accession>
<keyword evidence="4" id="KW-1185">Reference proteome</keyword>
<feature type="region of interest" description="Disordered" evidence="1">
    <location>
        <begin position="1"/>
        <end position="42"/>
    </location>
</feature>
<protein>
    <recommendedName>
        <fullName evidence="5">SGNH hydrolase-type esterase domain-containing protein</fullName>
    </recommendedName>
</protein>
<evidence type="ECO:0008006" key="5">
    <source>
        <dbReference type="Google" id="ProtNLM"/>
    </source>
</evidence>
<evidence type="ECO:0000313" key="3">
    <source>
        <dbReference type="EMBL" id="CAC5419167.1"/>
    </source>
</evidence>
<dbReference type="OrthoDB" id="6158907at2759"/>
<gene>
    <name evidence="3" type="ORF">MCOR_51546</name>
</gene>
<evidence type="ECO:0000256" key="1">
    <source>
        <dbReference type="SAM" id="MobiDB-lite"/>
    </source>
</evidence>
<feature type="transmembrane region" description="Helical" evidence="2">
    <location>
        <begin position="194"/>
        <end position="214"/>
    </location>
</feature>
<reference evidence="3 4" key="1">
    <citation type="submission" date="2020-06" db="EMBL/GenBank/DDBJ databases">
        <authorList>
            <person name="Li R."/>
            <person name="Bekaert M."/>
        </authorList>
    </citation>
    <scope>NUCLEOTIDE SEQUENCE [LARGE SCALE GENOMIC DNA]</scope>
    <source>
        <strain evidence="4">wild</strain>
    </source>
</reference>
<name>A0A6J8EFW1_MYTCO</name>
<dbReference type="EMBL" id="CACVKT020009000">
    <property type="protein sequence ID" value="CAC5419167.1"/>
    <property type="molecule type" value="Genomic_DNA"/>
</dbReference>
<evidence type="ECO:0000313" key="4">
    <source>
        <dbReference type="Proteomes" id="UP000507470"/>
    </source>
</evidence>
<dbReference type="Proteomes" id="UP000507470">
    <property type="component" value="Unassembled WGS sequence"/>
</dbReference>
<proteinExistence type="predicted"/>
<dbReference type="Gene3D" id="3.40.50.1110">
    <property type="entry name" value="SGNH hydrolase"/>
    <property type="match status" value="1"/>
</dbReference>
<dbReference type="AlphaFoldDB" id="A0A6J8EFW1"/>
<evidence type="ECO:0000256" key="2">
    <source>
        <dbReference type="SAM" id="Phobius"/>
    </source>
</evidence>
<sequence>MKGATKKKEKEKAGKKEEQSQITKDKGKDKGKSKDKVKSTVKGKDTQNKDLVKYSKEPIAFLIVSDSIAKYASLENADVFAFRGASIGDITYQLNKCKGGIYQGYNCLLIHVGTNDIHLLSIDQLKSAYCNLISTAKSLFPSMVIALSGIRPRPVDFEETGQKIKEVNMALLNLCLHYKVEFIHSYRGQRWNYLHIRMVVYILIMKVQGGWGYILKEGLLI</sequence>
<keyword evidence="2" id="KW-0472">Membrane</keyword>